<dbReference type="SUPFAM" id="SSF56219">
    <property type="entry name" value="DNase I-like"/>
    <property type="match status" value="1"/>
</dbReference>
<dbReference type="OrthoDB" id="5987123at2759"/>
<dbReference type="OMA" id="PTETHID"/>
<keyword evidence="3" id="KW-1185">Reference proteome</keyword>
<reference evidence="2" key="1">
    <citation type="submission" date="2022-11" db="UniProtKB">
        <authorList>
            <consortium name="EnsemblMetazoa"/>
        </authorList>
    </citation>
    <scope>IDENTIFICATION</scope>
</reference>
<dbReference type="RefSeq" id="XP_020903893.1">
    <property type="nucleotide sequence ID" value="XM_021048234.1"/>
</dbReference>
<dbReference type="KEGG" id="epa:114574179"/>
<dbReference type="InterPro" id="IPR005135">
    <property type="entry name" value="Endo/exonuclease/phosphatase"/>
</dbReference>
<organism evidence="2 3">
    <name type="scientific">Exaiptasia diaphana</name>
    <name type="common">Tropical sea anemone</name>
    <name type="synonym">Aiptasia pulchella</name>
    <dbReference type="NCBI Taxonomy" id="2652724"/>
    <lineage>
        <taxon>Eukaryota</taxon>
        <taxon>Metazoa</taxon>
        <taxon>Cnidaria</taxon>
        <taxon>Anthozoa</taxon>
        <taxon>Hexacorallia</taxon>
        <taxon>Actiniaria</taxon>
        <taxon>Aiptasiidae</taxon>
        <taxon>Exaiptasia</taxon>
    </lineage>
</organism>
<evidence type="ECO:0000259" key="1">
    <source>
        <dbReference type="Pfam" id="PF03372"/>
    </source>
</evidence>
<protein>
    <recommendedName>
        <fullName evidence="1">Endonuclease/exonuclease/phosphatase domain-containing protein</fullName>
    </recommendedName>
</protein>
<dbReference type="AlphaFoldDB" id="A0A913XGK3"/>
<dbReference type="PANTHER" id="PTHR47510">
    <property type="entry name" value="REVERSE TRANSCRIPTASE DOMAIN-CONTAINING PROTEIN"/>
    <property type="match status" value="1"/>
</dbReference>
<accession>A0A913XGK3</accession>
<proteinExistence type="predicted"/>
<dbReference type="EnsemblMetazoa" id="XM_021048234.1">
    <property type="protein sequence ID" value="XP_020903893.1"/>
    <property type="gene ID" value="LOC114574179"/>
</dbReference>
<dbReference type="Pfam" id="PF03372">
    <property type="entry name" value="Exo_endo_phos"/>
    <property type="match status" value="1"/>
</dbReference>
<dbReference type="Gene3D" id="3.60.10.10">
    <property type="entry name" value="Endonuclease/exonuclease/phosphatase"/>
    <property type="match status" value="1"/>
</dbReference>
<evidence type="ECO:0000313" key="2">
    <source>
        <dbReference type="EnsemblMetazoa" id="XP_020903893.1"/>
    </source>
</evidence>
<evidence type="ECO:0000313" key="3">
    <source>
        <dbReference type="Proteomes" id="UP000887567"/>
    </source>
</evidence>
<dbReference type="Proteomes" id="UP000887567">
    <property type="component" value="Unplaced"/>
</dbReference>
<sequence length="225" mass="25959">MSLAPKIDEVRSVVQDENVDLVCVTETWLREHIENNIINISGYNIIRRNRVESQHGGVCIYVRNSIHFTVLDTIMDQNFEVLWIKLRPNQLPRGISSIIIGIVYHPQSANDQMMKTYLYDSLSNIEAQYPDSGIIVLGDFNQLNIARLKYSFSVKQIVPFPTRGKNKLDLILTNLSLLYDTPMKFPFLAYQTMIASSFNHFSVKKSQSVKYLLSSEILDQPNDWR</sequence>
<dbReference type="GeneID" id="114574179"/>
<dbReference type="PANTHER" id="PTHR47510:SF3">
    <property type="entry name" value="ENDO_EXONUCLEASE_PHOSPHATASE DOMAIN-CONTAINING PROTEIN"/>
    <property type="match status" value="1"/>
</dbReference>
<name>A0A913XGK3_EXADI</name>
<feature type="domain" description="Endonuclease/exonuclease/phosphatase" evidence="1">
    <location>
        <begin position="4"/>
        <end position="142"/>
    </location>
</feature>
<dbReference type="InterPro" id="IPR036691">
    <property type="entry name" value="Endo/exonu/phosph_ase_sf"/>
</dbReference>
<dbReference type="GO" id="GO:0003824">
    <property type="term" value="F:catalytic activity"/>
    <property type="evidence" value="ECO:0007669"/>
    <property type="project" value="InterPro"/>
</dbReference>